<dbReference type="PANTHER" id="PTHR33375:SF7">
    <property type="entry name" value="CHROMOSOME 2-PARTITIONING PROTEIN PARB-RELATED"/>
    <property type="match status" value="1"/>
</dbReference>
<proteinExistence type="inferred from homology"/>
<dbReference type="InterPro" id="IPR003115">
    <property type="entry name" value="ParB_N"/>
</dbReference>
<dbReference type="SMART" id="SM00470">
    <property type="entry name" value="ParB"/>
    <property type="match status" value="1"/>
</dbReference>
<dbReference type="InterPro" id="IPR036086">
    <property type="entry name" value="ParB/Sulfiredoxin_sf"/>
</dbReference>
<dbReference type="PATRIC" id="fig|1476583.3.peg.1775"/>
<protein>
    <submittedName>
        <fullName evidence="5">ParB-like partition protein</fullName>
    </submittedName>
</protein>
<evidence type="ECO:0000259" key="4">
    <source>
        <dbReference type="SMART" id="SM00470"/>
    </source>
</evidence>
<dbReference type="PANTHER" id="PTHR33375">
    <property type="entry name" value="CHROMOSOME-PARTITIONING PROTEIN PARB-RELATED"/>
    <property type="match status" value="1"/>
</dbReference>
<evidence type="ECO:0000256" key="3">
    <source>
        <dbReference type="SAM" id="MobiDB-lite"/>
    </source>
</evidence>
<dbReference type="EMBL" id="JHAC01000026">
    <property type="protein sequence ID" value="EYB68136.1"/>
    <property type="molecule type" value="Genomic_DNA"/>
</dbReference>
<evidence type="ECO:0000313" key="6">
    <source>
        <dbReference type="Proteomes" id="UP000020492"/>
    </source>
</evidence>
<dbReference type="FunFam" id="3.90.1530.30:FF:000001">
    <property type="entry name" value="Chromosome partitioning protein ParB"/>
    <property type="match status" value="1"/>
</dbReference>
<evidence type="ECO:0000313" key="5">
    <source>
        <dbReference type="EMBL" id="EYB68136.1"/>
    </source>
</evidence>
<dbReference type="InterPro" id="IPR050336">
    <property type="entry name" value="Chromosome_partition/occlusion"/>
</dbReference>
<dbReference type="GO" id="GO:0003677">
    <property type="term" value="F:DNA binding"/>
    <property type="evidence" value="ECO:0007669"/>
    <property type="project" value="UniProtKB-KW"/>
</dbReference>
<feature type="domain" description="ParB-like N-terminal" evidence="4">
    <location>
        <begin position="30"/>
        <end position="120"/>
    </location>
</feature>
<evidence type="ECO:0000256" key="1">
    <source>
        <dbReference type="ARBA" id="ARBA00006295"/>
    </source>
</evidence>
<dbReference type="RefSeq" id="WP_034356950.1">
    <property type="nucleotide sequence ID" value="NZ_JHAC01000026.1"/>
</dbReference>
<feature type="region of interest" description="Disordered" evidence="3">
    <location>
        <begin position="1"/>
        <end position="24"/>
    </location>
</feature>
<dbReference type="SUPFAM" id="SSF109709">
    <property type="entry name" value="KorB DNA-binding domain-like"/>
    <property type="match status" value="1"/>
</dbReference>
<gene>
    <name evidence="5" type="ORF">DEIPH_ctg026orf0036</name>
</gene>
<name>A0A016QQ86_9DEIO</name>
<dbReference type="Proteomes" id="UP000020492">
    <property type="component" value="Unassembled WGS sequence"/>
</dbReference>
<dbReference type="AlphaFoldDB" id="A0A016QQ86"/>
<comment type="caution">
    <text evidence="5">The sequence shown here is derived from an EMBL/GenBank/DDBJ whole genome shotgun (WGS) entry which is preliminary data.</text>
</comment>
<dbReference type="STRING" id="1476583.DEIPH_ctg026orf0036"/>
<dbReference type="OrthoDB" id="61260at2"/>
<dbReference type="NCBIfam" id="TIGR00180">
    <property type="entry name" value="parB_part"/>
    <property type="match status" value="1"/>
</dbReference>
<organism evidence="5 6">
    <name type="scientific">Deinococcus phoenicis</name>
    <dbReference type="NCBI Taxonomy" id="1476583"/>
    <lineage>
        <taxon>Bacteria</taxon>
        <taxon>Thermotogati</taxon>
        <taxon>Deinococcota</taxon>
        <taxon>Deinococci</taxon>
        <taxon>Deinococcales</taxon>
        <taxon>Deinococcaceae</taxon>
        <taxon>Deinococcus</taxon>
    </lineage>
</organism>
<dbReference type="InterPro" id="IPR004437">
    <property type="entry name" value="ParB/RepB/Spo0J"/>
</dbReference>
<dbReference type="eggNOG" id="COG1475">
    <property type="taxonomic scope" value="Bacteria"/>
</dbReference>
<evidence type="ECO:0000256" key="2">
    <source>
        <dbReference type="ARBA" id="ARBA00023125"/>
    </source>
</evidence>
<keyword evidence="2" id="KW-0238">DNA-binding</keyword>
<dbReference type="CDD" id="cd16393">
    <property type="entry name" value="SPO0J_N"/>
    <property type="match status" value="1"/>
</dbReference>
<comment type="similarity">
    <text evidence="1">Belongs to the ParB family.</text>
</comment>
<keyword evidence="6" id="KW-1185">Reference proteome</keyword>
<dbReference type="GO" id="GO:0007059">
    <property type="term" value="P:chromosome segregation"/>
    <property type="evidence" value="ECO:0007669"/>
    <property type="project" value="TreeGrafter"/>
</dbReference>
<dbReference type="GO" id="GO:0005694">
    <property type="term" value="C:chromosome"/>
    <property type="evidence" value="ECO:0007669"/>
    <property type="project" value="TreeGrafter"/>
</dbReference>
<dbReference type="Gene3D" id="1.10.10.2830">
    <property type="match status" value="1"/>
</dbReference>
<sequence length="298" mass="33395">MTRRRPERRGNLAGLLGDAQGLTQTTEHGRALPLSELRPYAGQPRRQFGEAELEALTQSIREQGVLQPLLVRPAPGGGYEIAAGERRYRAALAAGLQEVPALVRQLDDQQMLEVGLVENLQRENLNPLDEIEGALRLLALRLNVAPQEARQRLIANLRHEAEADVAVFAQVFSLLGRETWQSFAKNKLRVLQWPAEVLTAMRERGLTYSAAAVIASAPEDHRPALLERALAGATRQELRAFLTSLTPVRKRAGTSKKQLDHLGRTFGSVRWFNGLTDQQRTDLDRWLKRMPTWLQAED</sequence>
<dbReference type="Gene3D" id="3.90.1530.30">
    <property type="match status" value="1"/>
</dbReference>
<accession>A0A016QQ86</accession>
<reference evidence="5 6" key="1">
    <citation type="submission" date="2014-03" db="EMBL/GenBank/DDBJ databases">
        <title>Draft genome sequence of Deinococcus phoenicis 1P10ME.</title>
        <authorList>
            <person name="Stepanov V.G."/>
            <person name="Vaishampayan P."/>
            <person name="Venkateswaran K."/>
            <person name="Fox G.E."/>
        </authorList>
    </citation>
    <scope>NUCLEOTIDE SEQUENCE [LARGE SCALE GENOMIC DNA]</scope>
    <source>
        <strain evidence="5 6">1P10ME</strain>
    </source>
</reference>
<dbReference type="SUPFAM" id="SSF110849">
    <property type="entry name" value="ParB/Sulfiredoxin"/>
    <property type="match status" value="1"/>
</dbReference>
<dbReference type="Pfam" id="PF02195">
    <property type="entry name" value="ParB_N"/>
    <property type="match status" value="1"/>
</dbReference>